<organism evidence="2">
    <name type="scientific">freshwater metagenome</name>
    <dbReference type="NCBI Taxonomy" id="449393"/>
    <lineage>
        <taxon>unclassified sequences</taxon>
        <taxon>metagenomes</taxon>
        <taxon>ecological metagenomes</taxon>
    </lineage>
</organism>
<dbReference type="SUPFAM" id="SSF103481">
    <property type="entry name" value="Multidrug resistance efflux transporter EmrE"/>
    <property type="match status" value="1"/>
</dbReference>
<protein>
    <submittedName>
        <fullName evidence="2">Unannotated protein</fullName>
    </submittedName>
</protein>
<evidence type="ECO:0000313" key="2">
    <source>
        <dbReference type="EMBL" id="CAB4623429.1"/>
    </source>
</evidence>
<dbReference type="InterPro" id="IPR037185">
    <property type="entry name" value="EmrE-like"/>
</dbReference>
<feature type="transmembrane region" description="Helical" evidence="1">
    <location>
        <begin position="24"/>
        <end position="41"/>
    </location>
</feature>
<accession>A0A6J6IF45</accession>
<dbReference type="EMBL" id="CAEZVJ010000016">
    <property type="protein sequence ID" value="CAB4623429.1"/>
    <property type="molecule type" value="Genomic_DNA"/>
</dbReference>
<keyword evidence="1" id="KW-1133">Transmembrane helix</keyword>
<dbReference type="AlphaFoldDB" id="A0A6J6IF45"/>
<gene>
    <name evidence="2" type="ORF">UFOPK1961_00257</name>
</gene>
<keyword evidence="1" id="KW-0472">Membrane</keyword>
<sequence>MQYVAPTLQFTIGVFVMHEPMPPIRLVGFALVWVGLLALMIDMAQRNRRRTA</sequence>
<name>A0A6J6IF45_9ZZZZ</name>
<evidence type="ECO:0000256" key="1">
    <source>
        <dbReference type="SAM" id="Phobius"/>
    </source>
</evidence>
<keyword evidence="1" id="KW-0812">Transmembrane</keyword>
<proteinExistence type="predicted"/>
<reference evidence="2" key="1">
    <citation type="submission" date="2020-05" db="EMBL/GenBank/DDBJ databases">
        <authorList>
            <person name="Chiriac C."/>
            <person name="Salcher M."/>
            <person name="Ghai R."/>
            <person name="Kavagutti S V."/>
        </authorList>
    </citation>
    <scope>NUCLEOTIDE SEQUENCE</scope>
</reference>